<accession>A0A0S6W3M7</accession>
<proteinExistence type="inferred from homology"/>
<dbReference type="AlphaFoldDB" id="A0A0S6W3M7"/>
<dbReference type="Pfam" id="PF04519">
    <property type="entry name" value="Bactofilin"/>
    <property type="match status" value="1"/>
</dbReference>
<dbReference type="HOGENOM" id="CLU_1648809_0_0_0"/>
<dbReference type="PANTHER" id="PTHR35024:SF4">
    <property type="entry name" value="POLYMER-FORMING CYTOSKELETAL PROTEIN"/>
    <property type="match status" value="1"/>
</dbReference>
<evidence type="ECO:0000313" key="4">
    <source>
        <dbReference type="Proteomes" id="UP000030700"/>
    </source>
</evidence>
<dbReference type="Proteomes" id="UP000030700">
    <property type="component" value="Unassembled WGS sequence"/>
</dbReference>
<comment type="similarity">
    <text evidence="1">Belongs to the bactofilin family.</text>
</comment>
<evidence type="ECO:0000256" key="2">
    <source>
        <dbReference type="SAM" id="MobiDB-lite"/>
    </source>
</evidence>
<reference evidence="3" key="1">
    <citation type="journal article" date="2015" name="PeerJ">
        <title>First genomic representation of candidate bacterial phylum KSB3 points to enhanced environmental sensing as a trigger of wastewater bulking.</title>
        <authorList>
            <person name="Sekiguchi Y."/>
            <person name="Ohashi A."/>
            <person name="Parks D.H."/>
            <person name="Yamauchi T."/>
            <person name="Tyson G.W."/>
            <person name="Hugenholtz P."/>
        </authorList>
    </citation>
    <scope>NUCLEOTIDE SEQUENCE [LARGE SCALE GENOMIC DNA]</scope>
</reference>
<dbReference type="InterPro" id="IPR007607">
    <property type="entry name" value="BacA/B"/>
</dbReference>
<dbReference type="EMBL" id="DF820459">
    <property type="protein sequence ID" value="GAK53058.1"/>
    <property type="molecule type" value="Genomic_DNA"/>
</dbReference>
<name>A0A0S6W3M7_9BACT</name>
<feature type="compositionally biased region" description="Polar residues" evidence="2">
    <location>
        <begin position="37"/>
        <end position="48"/>
    </location>
</feature>
<organism evidence="3">
    <name type="scientific">Candidatus Moduliflexus flocculans</name>
    <dbReference type="NCBI Taxonomy" id="1499966"/>
    <lineage>
        <taxon>Bacteria</taxon>
        <taxon>Candidatus Moduliflexota</taxon>
        <taxon>Candidatus Moduliflexia</taxon>
        <taxon>Candidatus Moduliflexales</taxon>
        <taxon>Candidatus Moduliflexaceae</taxon>
    </lineage>
</organism>
<feature type="region of interest" description="Disordered" evidence="2">
    <location>
        <begin position="1"/>
        <end position="57"/>
    </location>
</feature>
<keyword evidence="4" id="KW-1185">Reference proteome</keyword>
<gene>
    <name evidence="3" type="ORF">U14_04317</name>
</gene>
<sequence length="163" mass="17417">MALFGRQRMEEGNEETQVKQATPAEPIVPQPIKREQQAVTPSAPQQPQRRSDGGVTTIGKGITIKGELVGDEDVKIEGRVIGKILLERNLIVGQAGVVEADVQAENINIGGKVTGNLVAQNRVEIVASGTMMGDIKAPKVIVAEGAHFKGNVDMDTSRRPSKD</sequence>
<dbReference type="STRING" id="1499966.U14_04317"/>
<evidence type="ECO:0000313" key="3">
    <source>
        <dbReference type="EMBL" id="GAK53058.1"/>
    </source>
</evidence>
<dbReference type="PANTHER" id="PTHR35024">
    <property type="entry name" value="HYPOTHETICAL CYTOSOLIC PROTEIN"/>
    <property type="match status" value="1"/>
</dbReference>
<evidence type="ECO:0000256" key="1">
    <source>
        <dbReference type="ARBA" id="ARBA00044755"/>
    </source>
</evidence>
<protein>
    <submittedName>
        <fullName evidence="3">Conserved uncharacterized protein</fullName>
    </submittedName>
</protein>